<keyword evidence="11" id="KW-0808">Transferase</keyword>
<evidence type="ECO:0000256" key="5">
    <source>
        <dbReference type="ARBA" id="ARBA00022694"/>
    </source>
</evidence>
<evidence type="ECO:0000256" key="4">
    <source>
        <dbReference type="ARBA" id="ARBA00022490"/>
    </source>
</evidence>
<evidence type="ECO:0000256" key="9">
    <source>
        <dbReference type="ARBA" id="ARBA00022842"/>
    </source>
</evidence>
<organism evidence="11 12">
    <name type="scientific">Sandaracinobacteroides saxicola</name>
    <dbReference type="NCBI Taxonomy" id="2759707"/>
    <lineage>
        <taxon>Bacteria</taxon>
        <taxon>Pseudomonadati</taxon>
        <taxon>Pseudomonadota</taxon>
        <taxon>Alphaproteobacteria</taxon>
        <taxon>Sphingomonadales</taxon>
        <taxon>Sphingosinicellaceae</taxon>
        <taxon>Sandaracinobacteroides</taxon>
    </lineage>
</organism>
<dbReference type="AlphaFoldDB" id="A0A7G5IIG3"/>
<dbReference type="SUPFAM" id="SSF52540">
    <property type="entry name" value="P-loop containing nucleoside triphosphate hydrolases"/>
    <property type="match status" value="1"/>
</dbReference>
<keyword evidence="12" id="KW-1185">Reference proteome</keyword>
<gene>
    <name evidence="11" type="primary">tsaE</name>
    <name evidence="11" type="ORF">H3309_01185</name>
</gene>
<dbReference type="InterPro" id="IPR003442">
    <property type="entry name" value="T6A_TsaE"/>
</dbReference>
<protein>
    <recommendedName>
        <fullName evidence="3">tRNA threonylcarbamoyladenosine biosynthesis protein TsaE</fullName>
    </recommendedName>
    <alternativeName>
        <fullName evidence="10">t(6)A37 threonylcarbamoyladenosine biosynthesis protein TsaE</fullName>
    </alternativeName>
</protein>
<dbReference type="GO" id="GO:0005737">
    <property type="term" value="C:cytoplasm"/>
    <property type="evidence" value="ECO:0007669"/>
    <property type="project" value="UniProtKB-SubCell"/>
</dbReference>
<comment type="subcellular location">
    <subcellularLocation>
        <location evidence="1">Cytoplasm</location>
    </subcellularLocation>
</comment>
<dbReference type="Proteomes" id="UP000515292">
    <property type="component" value="Chromosome"/>
</dbReference>
<dbReference type="KEGG" id="sand:H3309_01185"/>
<dbReference type="InterPro" id="IPR027417">
    <property type="entry name" value="P-loop_NTPase"/>
</dbReference>
<evidence type="ECO:0000256" key="1">
    <source>
        <dbReference type="ARBA" id="ARBA00004496"/>
    </source>
</evidence>
<dbReference type="RefSeq" id="WP_182296760.1">
    <property type="nucleotide sequence ID" value="NZ_CP059851.1"/>
</dbReference>
<evidence type="ECO:0000256" key="3">
    <source>
        <dbReference type="ARBA" id="ARBA00019010"/>
    </source>
</evidence>
<keyword evidence="6" id="KW-0479">Metal-binding</keyword>
<dbReference type="PANTHER" id="PTHR33540:SF2">
    <property type="entry name" value="TRNA THREONYLCARBAMOYLADENOSINE BIOSYNTHESIS PROTEIN TSAE"/>
    <property type="match status" value="1"/>
</dbReference>
<evidence type="ECO:0000256" key="6">
    <source>
        <dbReference type="ARBA" id="ARBA00022723"/>
    </source>
</evidence>
<keyword evidence="5" id="KW-0819">tRNA processing</keyword>
<dbReference type="Gene3D" id="3.40.50.300">
    <property type="entry name" value="P-loop containing nucleotide triphosphate hydrolases"/>
    <property type="match status" value="1"/>
</dbReference>
<dbReference type="Pfam" id="PF02367">
    <property type="entry name" value="TsaE"/>
    <property type="match status" value="1"/>
</dbReference>
<dbReference type="GO" id="GO:0016740">
    <property type="term" value="F:transferase activity"/>
    <property type="evidence" value="ECO:0007669"/>
    <property type="project" value="UniProtKB-KW"/>
</dbReference>
<dbReference type="GO" id="GO:0005524">
    <property type="term" value="F:ATP binding"/>
    <property type="evidence" value="ECO:0007669"/>
    <property type="project" value="UniProtKB-KW"/>
</dbReference>
<evidence type="ECO:0000256" key="7">
    <source>
        <dbReference type="ARBA" id="ARBA00022741"/>
    </source>
</evidence>
<evidence type="ECO:0000256" key="2">
    <source>
        <dbReference type="ARBA" id="ARBA00007599"/>
    </source>
</evidence>
<dbReference type="NCBIfam" id="TIGR00150">
    <property type="entry name" value="T6A_YjeE"/>
    <property type="match status" value="1"/>
</dbReference>
<dbReference type="GO" id="GO:0002949">
    <property type="term" value="P:tRNA threonylcarbamoyladenosine modification"/>
    <property type="evidence" value="ECO:0007669"/>
    <property type="project" value="InterPro"/>
</dbReference>
<comment type="similarity">
    <text evidence="2">Belongs to the TsaE family.</text>
</comment>
<name>A0A7G5IIG3_9SPHN</name>
<dbReference type="PANTHER" id="PTHR33540">
    <property type="entry name" value="TRNA THREONYLCARBAMOYLADENOSINE BIOSYNTHESIS PROTEIN TSAE"/>
    <property type="match status" value="1"/>
</dbReference>
<sequence>MFIDEVSHVAEKLAAVLRVGDVVALSGELGAGKTTLARAVIAALGWAGEVPSPTFNLVQDYPGLRVPVWHVDLYRLETAAEADALGLDEALFDHALLLEWPERLGAALWPEALWLRLEGAGEAARRLTWRVPDAWEGRWPPTLQH</sequence>
<keyword evidence="4" id="KW-0963">Cytoplasm</keyword>
<dbReference type="EMBL" id="CP059851">
    <property type="protein sequence ID" value="QMW23155.1"/>
    <property type="molecule type" value="Genomic_DNA"/>
</dbReference>
<evidence type="ECO:0000313" key="12">
    <source>
        <dbReference type="Proteomes" id="UP000515292"/>
    </source>
</evidence>
<keyword evidence="9" id="KW-0460">Magnesium</keyword>
<reference evidence="11 12" key="1">
    <citation type="submission" date="2020-07" db="EMBL/GenBank/DDBJ databases">
        <title>Complete genome sequence for Sandaracinobacter sp. M6.</title>
        <authorList>
            <person name="Tang Y."/>
            <person name="Liu Q."/>
            <person name="Guo Z."/>
            <person name="Lei P."/>
            <person name="Huang B."/>
        </authorList>
    </citation>
    <scope>NUCLEOTIDE SEQUENCE [LARGE SCALE GENOMIC DNA]</scope>
    <source>
        <strain evidence="11 12">M6</strain>
    </source>
</reference>
<accession>A0A7G5IIG3</accession>
<proteinExistence type="inferred from homology"/>
<dbReference type="GO" id="GO:0046872">
    <property type="term" value="F:metal ion binding"/>
    <property type="evidence" value="ECO:0007669"/>
    <property type="project" value="UniProtKB-KW"/>
</dbReference>
<keyword evidence="8" id="KW-0067">ATP-binding</keyword>
<evidence type="ECO:0000256" key="10">
    <source>
        <dbReference type="ARBA" id="ARBA00032441"/>
    </source>
</evidence>
<keyword evidence="7" id="KW-0547">Nucleotide-binding</keyword>
<evidence type="ECO:0000256" key="8">
    <source>
        <dbReference type="ARBA" id="ARBA00022840"/>
    </source>
</evidence>
<evidence type="ECO:0000313" key="11">
    <source>
        <dbReference type="EMBL" id="QMW23155.1"/>
    </source>
</evidence>